<organism evidence="1 2">
    <name type="scientific">Diploptera punctata</name>
    <name type="common">Pacific beetle cockroach</name>
    <dbReference type="NCBI Taxonomy" id="6984"/>
    <lineage>
        <taxon>Eukaryota</taxon>
        <taxon>Metazoa</taxon>
        <taxon>Ecdysozoa</taxon>
        <taxon>Arthropoda</taxon>
        <taxon>Hexapoda</taxon>
        <taxon>Insecta</taxon>
        <taxon>Pterygota</taxon>
        <taxon>Neoptera</taxon>
        <taxon>Polyneoptera</taxon>
        <taxon>Dictyoptera</taxon>
        <taxon>Blattodea</taxon>
        <taxon>Blaberoidea</taxon>
        <taxon>Blaberidae</taxon>
        <taxon>Diplopterinae</taxon>
        <taxon>Diploptera</taxon>
    </lineage>
</organism>
<keyword evidence="2" id="KW-1185">Reference proteome</keyword>
<proteinExistence type="predicted"/>
<comment type="caution">
    <text evidence="1">The sequence shown here is derived from an EMBL/GenBank/DDBJ whole genome shotgun (WGS) entry which is preliminary data.</text>
</comment>
<reference evidence="1" key="1">
    <citation type="journal article" date="2023" name="IScience">
        <title>Live-bearing cockroach genome reveals convergent evolutionary mechanisms linked to viviparity in insects and beyond.</title>
        <authorList>
            <person name="Fouks B."/>
            <person name="Harrison M.C."/>
            <person name="Mikhailova A.A."/>
            <person name="Marchal E."/>
            <person name="English S."/>
            <person name="Carruthers M."/>
            <person name="Jennings E.C."/>
            <person name="Chiamaka E.L."/>
            <person name="Frigard R.A."/>
            <person name="Pippel M."/>
            <person name="Attardo G.M."/>
            <person name="Benoit J.B."/>
            <person name="Bornberg-Bauer E."/>
            <person name="Tobe S.S."/>
        </authorList>
    </citation>
    <scope>NUCLEOTIDE SEQUENCE</scope>
    <source>
        <strain evidence="1">Stay&amp;Tobe</strain>
    </source>
</reference>
<evidence type="ECO:0000313" key="2">
    <source>
        <dbReference type="Proteomes" id="UP001233999"/>
    </source>
</evidence>
<dbReference type="EMBL" id="JASPKZ010000447">
    <property type="protein sequence ID" value="KAJ9600125.1"/>
    <property type="molecule type" value="Genomic_DNA"/>
</dbReference>
<dbReference type="Proteomes" id="UP001233999">
    <property type="component" value="Unassembled WGS sequence"/>
</dbReference>
<accession>A0AAD8AJ81</accession>
<feature type="non-terminal residue" evidence="1">
    <location>
        <position position="62"/>
    </location>
</feature>
<sequence>MNSGNGNYEKIRKTCPTTNISLELPSILVGKKMRNESIITYLQSILPTFLTKLFGVFSKFIV</sequence>
<dbReference type="AlphaFoldDB" id="A0AAD8AJ81"/>
<reference evidence="1" key="2">
    <citation type="submission" date="2023-05" db="EMBL/GenBank/DDBJ databases">
        <authorList>
            <person name="Fouks B."/>
        </authorList>
    </citation>
    <scope>NUCLEOTIDE SEQUENCE</scope>
    <source>
        <strain evidence="1">Stay&amp;Tobe</strain>
        <tissue evidence="1">Testes</tissue>
    </source>
</reference>
<evidence type="ECO:0000313" key="1">
    <source>
        <dbReference type="EMBL" id="KAJ9600125.1"/>
    </source>
</evidence>
<name>A0AAD8AJ81_DIPPU</name>
<protein>
    <submittedName>
        <fullName evidence="1">Uncharacterized protein</fullName>
    </submittedName>
</protein>
<gene>
    <name evidence="1" type="ORF">L9F63_009582</name>
</gene>